<accession>A0ABV7DAQ3</accession>
<dbReference type="EMBL" id="JBHRSP010000001">
    <property type="protein sequence ID" value="MFC3071569.1"/>
    <property type="molecule type" value="Genomic_DNA"/>
</dbReference>
<keyword evidence="2" id="KW-0503">Monooxygenase</keyword>
<dbReference type="GO" id="GO:0004497">
    <property type="term" value="F:monooxygenase activity"/>
    <property type="evidence" value="ECO:0007669"/>
    <property type="project" value="UniProtKB-KW"/>
</dbReference>
<dbReference type="InterPro" id="IPR036188">
    <property type="entry name" value="FAD/NAD-bd_sf"/>
</dbReference>
<evidence type="ECO:0000313" key="2">
    <source>
        <dbReference type="EMBL" id="MFC3071569.1"/>
    </source>
</evidence>
<dbReference type="Pfam" id="PF01494">
    <property type="entry name" value="FAD_binding_3"/>
    <property type="match status" value="1"/>
</dbReference>
<comment type="caution">
    <text evidence="2">The sequence shown here is derived from an EMBL/GenBank/DDBJ whole genome shotgun (WGS) entry which is preliminary data.</text>
</comment>
<organism evidence="2 3">
    <name type="scientific">Shinella pollutisoli</name>
    <dbReference type="NCBI Taxonomy" id="2250594"/>
    <lineage>
        <taxon>Bacteria</taxon>
        <taxon>Pseudomonadati</taxon>
        <taxon>Pseudomonadota</taxon>
        <taxon>Alphaproteobacteria</taxon>
        <taxon>Hyphomicrobiales</taxon>
        <taxon>Rhizobiaceae</taxon>
        <taxon>Shinella</taxon>
    </lineage>
</organism>
<dbReference type="PANTHER" id="PTHR46865:SF8">
    <property type="entry name" value="POSSIBLE OXIDOREDUCTASE"/>
    <property type="match status" value="1"/>
</dbReference>
<dbReference type="PRINTS" id="PR00420">
    <property type="entry name" value="RNGMNOXGNASE"/>
</dbReference>
<dbReference type="SUPFAM" id="SSF51905">
    <property type="entry name" value="FAD/NAD(P)-binding domain"/>
    <property type="match status" value="1"/>
</dbReference>
<keyword evidence="3" id="KW-1185">Reference proteome</keyword>
<dbReference type="RefSeq" id="WP_257315990.1">
    <property type="nucleotide sequence ID" value="NZ_JANFDG010000016.1"/>
</dbReference>
<protein>
    <submittedName>
        <fullName evidence="2">FAD-dependent monooxygenase</fullName>
    </submittedName>
</protein>
<proteinExistence type="predicted"/>
<dbReference type="PANTHER" id="PTHR46865">
    <property type="entry name" value="OXIDOREDUCTASE-RELATED"/>
    <property type="match status" value="1"/>
</dbReference>
<dbReference type="InterPro" id="IPR051704">
    <property type="entry name" value="FAD_aromatic-hydroxylase"/>
</dbReference>
<evidence type="ECO:0000313" key="3">
    <source>
        <dbReference type="Proteomes" id="UP001595377"/>
    </source>
</evidence>
<dbReference type="InterPro" id="IPR002938">
    <property type="entry name" value="FAD-bd"/>
</dbReference>
<dbReference type="Proteomes" id="UP001595377">
    <property type="component" value="Unassembled WGS sequence"/>
</dbReference>
<gene>
    <name evidence="2" type="ORF">ACFOHH_00455</name>
</gene>
<name>A0ABV7DAQ3_9HYPH</name>
<sequence>MKPRALVVGLGIAGMSSAISLKKNGWEPIIVERAPERRTGGYFIGLNDIGKEAAEKLGVTAGIHVRTPENSENWHLTGDGSRVRVAGFADQPTKPATLLRGDIEAGLWQAVDGQIEVRFATTPIEIAEGGERVHVRLRHADEAETEETFDLVVGADGLRSTVRKMVFGPHEEFMHSLNAIICAYQLSGQIETFRPRDGIILNDGPRSLYVFPLQDHTPTALFSYRTDDIDAQFKKPPVETLREAYKDMKSSGIVDEALSDLERAGKNYLFDSVHEVRMPKWHKGRVVLVGDSAWCLTLYSGVGASMAMKGGYELGEAVSVTKGDVATGLAKWEETLRPMVKKELRLVWFKSQIFVPTNGFMFIVRRLVLRLGGRYIAKLSQGPGAAA</sequence>
<feature type="domain" description="FAD-binding" evidence="1">
    <location>
        <begin position="5"/>
        <end position="318"/>
    </location>
</feature>
<evidence type="ECO:0000259" key="1">
    <source>
        <dbReference type="Pfam" id="PF01494"/>
    </source>
</evidence>
<reference evidence="3" key="1">
    <citation type="journal article" date="2019" name="Int. J. Syst. Evol. Microbiol.">
        <title>The Global Catalogue of Microorganisms (GCM) 10K type strain sequencing project: providing services to taxonomists for standard genome sequencing and annotation.</title>
        <authorList>
            <consortium name="The Broad Institute Genomics Platform"/>
            <consortium name="The Broad Institute Genome Sequencing Center for Infectious Disease"/>
            <person name="Wu L."/>
            <person name="Ma J."/>
        </authorList>
    </citation>
    <scope>NUCLEOTIDE SEQUENCE [LARGE SCALE GENOMIC DNA]</scope>
    <source>
        <strain evidence="3">KCTC 52677</strain>
    </source>
</reference>
<dbReference type="Gene3D" id="3.50.50.60">
    <property type="entry name" value="FAD/NAD(P)-binding domain"/>
    <property type="match status" value="1"/>
</dbReference>
<dbReference type="Gene3D" id="3.30.9.10">
    <property type="entry name" value="D-Amino Acid Oxidase, subunit A, domain 2"/>
    <property type="match status" value="1"/>
</dbReference>
<keyword evidence="2" id="KW-0560">Oxidoreductase</keyword>